<comment type="caution">
    <text evidence="1">The sequence shown here is derived from an EMBL/GenBank/DDBJ whole genome shotgun (WGS) entry which is preliminary data.</text>
</comment>
<protein>
    <submittedName>
        <fullName evidence="1">Uncharacterized protein</fullName>
    </submittedName>
</protein>
<proteinExistence type="predicted"/>
<accession>A0A3N6Q1D5</accession>
<dbReference type="RefSeq" id="WP_124154267.1">
    <property type="nucleotide sequence ID" value="NZ_CAWOLW010000035.1"/>
</dbReference>
<evidence type="ECO:0000313" key="2">
    <source>
        <dbReference type="Proteomes" id="UP000269154"/>
    </source>
</evidence>
<dbReference type="Proteomes" id="UP000269154">
    <property type="component" value="Unassembled WGS sequence"/>
</dbReference>
<gene>
    <name evidence="1" type="ORF">D5R40_04160</name>
</gene>
<keyword evidence="2" id="KW-1185">Reference proteome</keyword>
<organism evidence="1 2">
    <name type="scientific">Okeania hirsuta</name>
    <dbReference type="NCBI Taxonomy" id="1458930"/>
    <lineage>
        <taxon>Bacteria</taxon>
        <taxon>Bacillati</taxon>
        <taxon>Cyanobacteriota</taxon>
        <taxon>Cyanophyceae</taxon>
        <taxon>Oscillatoriophycideae</taxon>
        <taxon>Oscillatoriales</taxon>
        <taxon>Microcoleaceae</taxon>
        <taxon>Okeania</taxon>
    </lineage>
</organism>
<name>A0A3N6Q1D5_9CYAN</name>
<evidence type="ECO:0000313" key="1">
    <source>
        <dbReference type="EMBL" id="RQH53464.1"/>
    </source>
</evidence>
<sequence>MGRWGDQERFGNGAVMEHFFRPKLRGFDITPDFVKIEKKNDILLIDISEKECRDIPCNAPTRISEKVDVIYGDF</sequence>
<reference evidence="1 2" key="1">
    <citation type="journal article" date="2018" name="ACS Chem. Biol.">
        <title>Ketoreductase domain dysfunction expands chemodiversity: malyngamide biosynthesis in the cyanobacterium Okeania hirsuta.</title>
        <authorList>
            <person name="Moss N.A."/>
            <person name="Leao T."/>
            <person name="Rankin M."/>
            <person name="McCullough T.M."/>
            <person name="Qu P."/>
            <person name="Korobeynikov A."/>
            <person name="Smith J.L."/>
            <person name="Gerwick L."/>
            <person name="Gerwick W.H."/>
        </authorList>
    </citation>
    <scope>NUCLEOTIDE SEQUENCE [LARGE SCALE GENOMIC DNA]</scope>
    <source>
        <strain evidence="1 2">PAB10Feb10-1</strain>
    </source>
</reference>
<dbReference type="AlphaFoldDB" id="A0A3N6Q1D5"/>
<dbReference type="EMBL" id="RCBY01000013">
    <property type="protein sequence ID" value="RQH53464.1"/>
    <property type="molecule type" value="Genomic_DNA"/>
</dbReference>